<accession>A0ABN8EGA8</accession>
<organism evidence="3 4">
    <name type="scientific">Chilo suppressalis</name>
    <name type="common">Asiatic rice borer moth</name>
    <dbReference type="NCBI Taxonomy" id="168631"/>
    <lineage>
        <taxon>Eukaryota</taxon>
        <taxon>Metazoa</taxon>
        <taxon>Ecdysozoa</taxon>
        <taxon>Arthropoda</taxon>
        <taxon>Hexapoda</taxon>
        <taxon>Insecta</taxon>
        <taxon>Pterygota</taxon>
        <taxon>Neoptera</taxon>
        <taxon>Endopterygota</taxon>
        <taxon>Lepidoptera</taxon>
        <taxon>Glossata</taxon>
        <taxon>Ditrysia</taxon>
        <taxon>Pyraloidea</taxon>
        <taxon>Crambidae</taxon>
        <taxon>Crambinae</taxon>
        <taxon>Chilo</taxon>
    </lineage>
</organism>
<sequence length="1029" mass="119693">MENLYDNLENYEDENIVAELRRENAELKCKLEEYSETLDKLQKNILQDFDKVSAEFKKLEINYSSLLKTAKQEIERKTQIITKLNIEKDMMVLNAIQNKNMPRRIINRNQNSELEKAKQTNIERSKTNDIHNNERNKQKHLSSEETTTSASTDNIKDCVSKNLDRLSSTCQNEKKENIAKEDIVKPKPLSISNRRKSMPALRAEAKFSSDEDDEDRDYCTTSSKFHKSNHDLKPPYVTKTFHDKNRLLDDRYRTSETSSMDDKYSSYHKYNKDFRNRNSRYDSYKNRNREPQKYKRHFSPEKSRRNTRNYLDDHNSRQEFKRHRVLESPSPDRGHNYQRWNREVRTRYDTDEYNDKDKFRGRHQENYAGKHKLPNDNEEPMNKRRRNDSYHNREEEKRWIEDRVPIQTSVSVEQINQMDCQSPDYPVIPESASTQPVREIRYTAVMKLEDPRLLSKRYIMCQGDKNLSAITGRNIDFKAIDTSCWNMERVELPKALTRRPSQCSEDLVQNIYMDIENPVSNLSMESGEIGSFDRDELETFDTAQPFHHKLYNYDHASLKNTASETASEKIPTLKEDSKYKMSKLNQLEKNQVSVDKPKDDFNQLKEKNIVSMEMNRCNIPEEKREYLTKNVHERKIFDKKDPNSLDRLDDTDNLNTKKIEQHDLKSTGKHTVEGDLELSDETNDNDVQKKLITEIDIRTVKDVTTENEFMSENHSTEANKGSGVLDLQANPKSINEDTKKSKSKRKSQKSLNKEISKKDDAVVIREKRTRSKKDKKEVKEIKTKFSELFGDTTSSLITPDDLGLPTVETQSQTVQYIPICEDAQDAVLQKPIDIPNKKDTITTNDANNIECEGNIGVKLPEKCISGKPNNIKKKKSKKKETEKTVSSNQTETDPKPTCDKSSGEVKKDTSEYQNHEYNVDEAHKTNNLQNVLLQKPDLLLKALATSTPQKEIKENPVVLPIVITGNSTSNPDCVSNYLHNIVVSIDDNNTGTDQTSNNETLDSQTEVDAPDVRIFVKRRRKVMRKSKPS</sequence>
<feature type="compositionally biased region" description="Polar residues" evidence="2">
    <location>
        <begin position="706"/>
        <end position="719"/>
    </location>
</feature>
<name>A0ABN8EGA8_CHISP</name>
<evidence type="ECO:0000313" key="3">
    <source>
        <dbReference type="EMBL" id="CAH0693547.1"/>
    </source>
</evidence>
<feature type="compositionally biased region" description="Basic and acidic residues" evidence="2">
    <location>
        <begin position="330"/>
        <end position="339"/>
    </location>
</feature>
<feature type="region of interest" description="Disordered" evidence="2">
    <location>
        <begin position="105"/>
        <end position="152"/>
    </location>
</feature>
<proteinExistence type="predicted"/>
<feature type="region of interest" description="Disordered" evidence="2">
    <location>
        <begin position="706"/>
        <end position="757"/>
    </location>
</feature>
<feature type="compositionally biased region" description="Basic and acidic residues" evidence="2">
    <location>
        <begin position="351"/>
        <end position="365"/>
    </location>
</feature>
<feature type="region of interest" description="Disordered" evidence="2">
    <location>
        <begin position="659"/>
        <end position="680"/>
    </location>
</feature>
<protein>
    <recommendedName>
        <fullName evidence="5">Shugoshin C-terminal domain-containing protein</fullName>
    </recommendedName>
</protein>
<gene>
    <name evidence="3" type="ORF">CHILSU_LOCUS11030</name>
</gene>
<dbReference type="Proteomes" id="UP001153292">
    <property type="component" value="Chromosome 9"/>
</dbReference>
<feature type="region of interest" description="Disordered" evidence="2">
    <location>
        <begin position="351"/>
        <end position="396"/>
    </location>
</feature>
<evidence type="ECO:0008006" key="5">
    <source>
        <dbReference type="Google" id="ProtNLM"/>
    </source>
</evidence>
<feature type="region of interest" description="Disordered" evidence="2">
    <location>
        <begin position="269"/>
        <end position="339"/>
    </location>
</feature>
<dbReference type="EMBL" id="OU963902">
    <property type="protein sequence ID" value="CAH0693547.1"/>
    <property type="molecule type" value="Genomic_DNA"/>
</dbReference>
<feature type="compositionally biased region" description="Basic and acidic residues" evidence="2">
    <location>
        <begin position="387"/>
        <end position="396"/>
    </location>
</feature>
<keyword evidence="1" id="KW-0175">Coiled coil</keyword>
<feature type="compositionally biased region" description="Basic and acidic residues" evidence="2">
    <location>
        <begin position="892"/>
        <end position="910"/>
    </location>
</feature>
<feature type="region of interest" description="Disordered" evidence="2">
    <location>
        <begin position="189"/>
        <end position="238"/>
    </location>
</feature>
<keyword evidence="4" id="KW-1185">Reference proteome</keyword>
<feature type="compositionally biased region" description="Basic and acidic residues" evidence="2">
    <location>
        <begin position="113"/>
        <end position="136"/>
    </location>
</feature>
<evidence type="ECO:0000313" key="4">
    <source>
        <dbReference type="Proteomes" id="UP001153292"/>
    </source>
</evidence>
<feature type="compositionally biased region" description="Basic and acidic residues" evidence="2">
    <location>
        <begin position="269"/>
        <end position="319"/>
    </location>
</feature>
<feature type="region of interest" description="Disordered" evidence="2">
    <location>
        <begin position="866"/>
        <end position="910"/>
    </location>
</feature>
<evidence type="ECO:0000256" key="1">
    <source>
        <dbReference type="SAM" id="Coils"/>
    </source>
</evidence>
<feature type="compositionally biased region" description="Basic and acidic residues" evidence="2">
    <location>
        <begin position="659"/>
        <end position="673"/>
    </location>
</feature>
<reference evidence="3" key="1">
    <citation type="submission" date="2021-12" db="EMBL/GenBank/DDBJ databases">
        <authorList>
            <person name="King R."/>
        </authorList>
    </citation>
    <scope>NUCLEOTIDE SEQUENCE</scope>
</reference>
<evidence type="ECO:0000256" key="2">
    <source>
        <dbReference type="SAM" id="MobiDB-lite"/>
    </source>
</evidence>
<feature type="coiled-coil region" evidence="1">
    <location>
        <begin position="1"/>
        <end position="87"/>
    </location>
</feature>